<comment type="caution">
    <text evidence="1">The sequence shown here is derived from an EMBL/GenBank/DDBJ whole genome shotgun (WGS) entry which is preliminary data.</text>
</comment>
<evidence type="ECO:0000313" key="1">
    <source>
        <dbReference type="EMBL" id="ORY38790.1"/>
    </source>
</evidence>
<evidence type="ECO:0008006" key="3">
    <source>
        <dbReference type="Google" id="ProtNLM"/>
    </source>
</evidence>
<dbReference type="OrthoDB" id="2152676at2759"/>
<dbReference type="SUPFAM" id="SSF52047">
    <property type="entry name" value="RNI-like"/>
    <property type="match status" value="1"/>
</dbReference>
<gene>
    <name evidence="1" type="ORF">BCR33DRAFT_421059</name>
</gene>
<name>A0A1Y2BVK6_9FUNG</name>
<reference evidence="1 2" key="1">
    <citation type="submission" date="2016-07" db="EMBL/GenBank/DDBJ databases">
        <title>Pervasive Adenine N6-methylation of Active Genes in Fungi.</title>
        <authorList>
            <consortium name="DOE Joint Genome Institute"/>
            <person name="Mondo S.J."/>
            <person name="Dannebaum R.O."/>
            <person name="Kuo R.C."/>
            <person name="Labutti K."/>
            <person name="Haridas S."/>
            <person name="Kuo A."/>
            <person name="Salamov A."/>
            <person name="Ahrendt S.R."/>
            <person name="Lipzen A."/>
            <person name="Sullivan W."/>
            <person name="Andreopoulos W.B."/>
            <person name="Clum A."/>
            <person name="Lindquist E."/>
            <person name="Daum C."/>
            <person name="Ramamoorthy G.K."/>
            <person name="Gryganskyi A."/>
            <person name="Culley D."/>
            <person name="Magnuson J.K."/>
            <person name="James T.Y."/>
            <person name="O'Malley M.A."/>
            <person name="Stajich J.E."/>
            <person name="Spatafora J.W."/>
            <person name="Visel A."/>
            <person name="Grigoriev I.V."/>
        </authorList>
    </citation>
    <scope>NUCLEOTIDE SEQUENCE [LARGE SCALE GENOMIC DNA]</scope>
    <source>
        <strain evidence="1 2">JEL800</strain>
    </source>
</reference>
<sequence>MQLHMKLSQLHFAKPNIVTALKHGFTQYLPQIYSTFDIHPEITTVGLHVTKNCHLGHPLYLSPVITVHASHIRHLRIDDAEMWVDAQLTELMGIGALDTLEVHGAMGLSEKFFEEVAARHGKTLQTLKLTGVRRMDDIALMSRVVPCARGMRVLDLSGSIRTWSRTMEEYSLFQQGGRALVELDVSQCVGLPAQFFHVLARVSPRLERLVASETCFGDGEMEALLHPANRLSSLKIANCNNLTLGFWTVLKSAACYLKDLDVQGSRGTIEDGMAPILAFHSLKKLSPTLATVSVGPIVNGKSSFSHWCILANAEKYVAFKRGLLDGFIPNSCGRYLELPVKRLIRAMESLQGDSLVSPFFST</sequence>
<protein>
    <recommendedName>
        <fullName evidence="3">RNI-like protein</fullName>
    </recommendedName>
</protein>
<dbReference type="AlphaFoldDB" id="A0A1Y2BVK6"/>
<dbReference type="Proteomes" id="UP000193642">
    <property type="component" value="Unassembled WGS sequence"/>
</dbReference>
<proteinExistence type="predicted"/>
<accession>A0A1Y2BVK6</accession>
<keyword evidence="2" id="KW-1185">Reference proteome</keyword>
<evidence type="ECO:0000313" key="2">
    <source>
        <dbReference type="Proteomes" id="UP000193642"/>
    </source>
</evidence>
<dbReference type="Gene3D" id="3.80.10.10">
    <property type="entry name" value="Ribonuclease Inhibitor"/>
    <property type="match status" value="1"/>
</dbReference>
<dbReference type="InterPro" id="IPR032675">
    <property type="entry name" value="LRR_dom_sf"/>
</dbReference>
<organism evidence="1 2">
    <name type="scientific">Rhizoclosmatium globosum</name>
    <dbReference type="NCBI Taxonomy" id="329046"/>
    <lineage>
        <taxon>Eukaryota</taxon>
        <taxon>Fungi</taxon>
        <taxon>Fungi incertae sedis</taxon>
        <taxon>Chytridiomycota</taxon>
        <taxon>Chytridiomycota incertae sedis</taxon>
        <taxon>Chytridiomycetes</taxon>
        <taxon>Chytridiales</taxon>
        <taxon>Chytriomycetaceae</taxon>
        <taxon>Rhizoclosmatium</taxon>
    </lineage>
</organism>
<dbReference type="EMBL" id="MCGO01000042">
    <property type="protein sequence ID" value="ORY38790.1"/>
    <property type="molecule type" value="Genomic_DNA"/>
</dbReference>